<dbReference type="EMBL" id="BMXG01000001">
    <property type="protein sequence ID" value="GHB90223.1"/>
    <property type="molecule type" value="Genomic_DNA"/>
</dbReference>
<dbReference type="GO" id="GO:0005524">
    <property type="term" value="F:ATP binding"/>
    <property type="evidence" value="ECO:0007669"/>
    <property type="project" value="InterPro"/>
</dbReference>
<keyword evidence="1" id="KW-0472">Membrane</keyword>
<proteinExistence type="predicted"/>
<evidence type="ECO:0000313" key="3">
    <source>
        <dbReference type="EMBL" id="GHB90223.1"/>
    </source>
</evidence>
<sequence>MSDQLPPSVSAPPGRAYEVLTPGEKFGDYQVLRCVSYDLLGSLYGVRKPRAKQEQTVFVMPPIIKATPDFKQRFAQVAPKLCGLEHENVFSFSEASEVKDRFTFLGDPFDGENLADYLQSYVNKQLKERRTENDEPRELVSDMPMGLPADQVTPILSQVLEGLTYLHQNKIQHFNLNPTNILRTKDGVVKVAGFGLLTLIGQERFEEIVSAGIPPIALGGRAIRINSVDILSPEARQGKPSDARSDVYALGITAYWLLTGRKPTADYTPPSEMVHGLDEKWDVFIANCLDREPEKRYQTVAKAKADFDEFDKIRPLRSSSARSSIGTSETKTIFHHLEFIPVPKQVKARGEKSARAFRLAVLGIVCLGVGFLVFSMLNSMIGDESMDGMTAIRTPEGQVPRLSISIFPESSSMKISSTDLNYIVRDGKLGLNILPGSYRLEFSSPGFTTTSRLIQIEQEPQSISVRLKPAFTNVSFTSLAETKLTAKDSDGEIIELGETNADGVLALEGKIPAGEYTITAKKDGYLVTKSGPFELSPSEDNRFDIPLDPILGVLRVKSDPSGAEIYYEDRKIGMTNATLQDLPVNEEFLLTLKLEGYRESILAVTVKPDTRDVLDFGVLTPLSGEIAPVIKLGGQEATPEQLKAVTISGKSVNAKLGDETFSANSSNIVAGQFRISDINEGEITMTVEHPDYLNETKTFTLENQVRMKVIYDLAPKPAILTLSPQPAGEQWTIELNGQKVKLDEMRAPLKPDVKQTLTISNENFFEMSKAFTPKPNEKLTWAPELTRIPSAETGKDYDVPFLKMPLVWVSPGSFTMGSPLTEPSRLPEEGPITQVRLTQGYWIGAHEVNQTQYEELIGFNPSRQAGKTRPVDYVSWREAMAFCSKLNEREQAAGRIPAGYEYRLPTEAEWEYAARAGTNTPFNWGATATAANGNFQGKYPRDFESSELDGTDHYGSKPVGSYPPNAWGLYDVHGNVREWCYDNYNARLPGDAVADWVRLEDNTRRPTRGGGWEDFAIRARAASRSEGLSEQSRSGSSGFRLVLARIIPE</sequence>
<organism evidence="3 4">
    <name type="scientific">Cerasicoccus arenae</name>
    <dbReference type="NCBI Taxonomy" id="424488"/>
    <lineage>
        <taxon>Bacteria</taxon>
        <taxon>Pseudomonadati</taxon>
        <taxon>Verrucomicrobiota</taxon>
        <taxon>Opitutia</taxon>
        <taxon>Puniceicoccales</taxon>
        <taxon>Cerasicoccaceae</taxon>
        <taxon>Cerasicoccus</taxon>
    </lineage>
</organism>
<dbReference type="InterPro" id="IPR051043">
    <property type="entry name" value="Sulfatase_Mod_Factor_Kinase"/>
</dbReference>
<keyword evidence="4" id="KW-1185">Reference proteome</keyword>
<keyword evidence="1" id="KW-1133">Transmembrane helix</keyword>
<evidence type="ECO:0000256" key="1">
    <source>
        <dbReference type="SAM" id="Phobius"/>
    </source>
</evidence>
<dbReference type="SUPFAM" id="SSF56436">
    <property type="entry name" value="C-type lectin-like"/>
    <property type="match status" value="1"/>
</dbReference>
<dbReference type="InterPro" id="IPR005532">
    <property type="entry name" value="SUMF_dom"/>
</dbReference>
<gene>
    <name evidence="3" type="ORF">GCM10007047_01080</name>
</gene>
<dbReference type="PANTHER" id="PTHR23150">
    <property type="entry name" value="SULFATASE MODIFYING FACTOR 1, 2"/>
    <property type="match status" value="1"/>
</dbReference>
<feature type="transmembrane region" description="Helical" evidence="1">
    <location>
        <begin position="356"/>
        <end position="377"/>
    </location>
</feature>
<comment type="caution">
    <text evidence="3">The sequence shown here is derived from an EMBL/GenBank/DDBJ whole genome shotgun (WGS) entry which is preliminary data.</text>
</comment>
<dbReference type="InterPro" id="IPR000719">
    <property type="entry name" value="Prot_kinase_dom"/>
</dbReference>
<dbReference type="InterPro" id="IPR042095">
    <property type="entry name" value="SUMF_sf"/>
</dbReference>
<dbReference type="InterPro" id="IPR013229">
    <property type="entry name" value="PEGA"/>
</dbReference>
<feature type="domain" description="Protein kinase" evidence="2">
    <location>
        <begin position="29"/>
        <end position="311"/>
    </location>
</feature>
<keyword evidence="1" id="KW-0812">Transmembrane</keyword>
<reference evidence="3" key="2">
    <citation type="submission" date="2020-09" db="EMBL/GenBank/DDBJ databases">
        <authorList>
            <person name="Sun Q."/>
            <person name="Kim S."/>
        </authorList>
    </citation>
    <scope>NUCLEOTIDE SEQUENCE</scope>
    <source>
        <strain evidence="3">KCTC 12870</strain>
    </source>
</reference>
<dbReference type="Proteomes" id="UP000642829">
    <property type="component" value="Unassembled WGS sequence"/>
</dbReference>
<dbReference type="GO" id="GO:0004672">
    <property type="term" value="F:protein kinase activity"/>
    <property type="evidence" value="ECO:0007669"/>
    <property type="project" value="InterPro"/>
</dbReference>
<dbReference type="InterPro" id="IPR016187">
    <property type="entry name" value="CTDL_fold"/>
</dbReference>
<dbReference type="AlphaFoldDB" id="A0A8J3DEQ5"/>
<reference evidence="3" key="1">
    <citation type="journal article" date="2014" name="Int. J. Syst. Evol. Microbiol.">
        <title>Complete genome sequence of Corynebacterium casei LMG S-19264T (=DSM 44701T), isolated from a smear-ripened cheese.</title>
        <authorList>
            <consortium name="US DOE Joint Genome Institute (JGI-PGF)"/>
            <person name="Walter F."/>
            <person name="Albersmeier A."/>
            <person name="Kalinowski J."/>
            <person name="Ruckert C."/>
        </authorList>
    </citation>
    <scope>NUCLEOTIDE SEQUENCE</scope>
    <source>
        <strain evidence="3">KCTC 12870</strain>
    </source>
</reference>
<dbReference type="GO" id="GO:0120147">
    <property type="term" value="F:formylglycine-generating oxidase activity"/>
    <property type="evidence" value="ECO:0007669"/>
    <property type="project" value="TreeGrafter"/>
</dbReference>
<evidence type="ECO:0000313" key="4">
    <source>
        <dbReference type="Proteomes" id="UP000642829"/>
    </source>
</evidence>
<dbReference type="Gene3D" id="3.90.1580.10">
    <property type="entry name" value="paralog of FGE (formylglycine-generating enzyme)"/>
    <property type="match status" value="1"/>
</dbReference>
<dbReference type="Gene3D" id="3.30.200.20">
    <property type="entry name" value="Phosphorylase Kinase, domain 1"/>
    <property type="match status" value="1"/>
</dbReference>
<dbReference type="Gene3D" id="1.10.510.10">
    <property type="entry name" value="Transferase(Phosphotransferase) domain 1"/>
    <property type="match status" value="1"/>
</dbReference>
<dbReference type="Pfam" id="PF03781">
    <property type="entry name" value="FGE-sulfatase"/>
    <property type="match status" value="1"/>
</dbReference>
<accession>A0A8J3DEQ5</accession>
<dbReference type="InterPro" id="IPR011009">
    <property type="entry name" value="Kinase-like_dom_sf"/>
</dbReference>
<dbReference type="PANTHER" id="PTHR23150:SF19">
    <property type="entry name" value="FORMYLGLYCINE-GENERATING ENZYME"/>
    <property type="match status" value="1"/>
</dbReference>
<dbReference type="PROSITE" id="PS50011">
    <property type="entry name" value="PROTEIN_KINASE_DOM"/>
    <property type="match status" value="1"/>
</dbReference>
<protein>
    <recommendedName>
        <fullName evidence="2">Protein kinase domain-containing protein</fullName>
    </recommendedName>
</protein>
<evidence type="ECO:0000259" key="2">
    <source>
        <dbReference type="PROSITE" id="PS50011"/>
    </source>
</evidence>
<dbReference type="SUPFAM" id="SSF56112">
    <property type="entry name" value="Protein kinase-like (PK-like)"/>
    <property type="match status" value="1"/>
</dbReference>
<dbReference type="Pfam" id="PF08308">
    <property type="entry name" value="PEGA"/>
    <property type="match status" value="1"/>
</dbReference>
<name>A0A8J3DEQ5_9BACT</name>
<dbReference type="Pfam" id="PF00069">
    <property type="entry name" value="Pkinase"/>
    <property type="match status" value="1"/>
</dbReference>
<dbReference type="RefSeq" id="WP_189510714.1">
    <property type="nucleotide sequence ID" value="NZ_BMXG01000001.1"/>
</dbReference>